<gene>
    <name evidence="6" type="ORF">QFZ26_000281</name>
</gene>
<evidence type="ECO:0000256" key="4">
    <source>
        <dbReference type="PROSITE-ProRule" id="PRU00335"/>
    </source>
</evidence>
<evidence type="ECO:0000313" key="6">
    <source>
        <dbReference type="EMBL" id="MDQ0892726.1"/>
    </source>
</evidence>
<sequence length="201" mass="21844">MPADAQPSSRVRASEELRATALEQFATVGFAASSLQHIADRAGYSKSSVLYHYASKEALLEAAIEPAIAEFEAVLDDFISGRSSERRRRLVDRIVDLLIENRQAVHVFIIQGPSLSHLPIIARANAAVRRLAEAISDQRESVTDQVRFGVALGGAAFLLTAGRSFVDDDQLLADDEMQVAMRAVLAELLAPAHPAARPRND</sequence>
<keyword evidence="7" id="KW-1185">Reference proteome</keyword>
<organism evidence="6 7">
    <name type="scientific">Agromyces ramosus</name>
    <dbReference type="NCBI Taxonomy" id="33879"/>
    <lineage>
        <taxon>Bacteria</taxon>
        <taxon>Bacillati</taxon>
        <taxon>Actinomycetota</taxon>
        <taxon>Actinomycetes</taxon>
        <taxon>Micrococcales</taxon>
        <taxon>Microbacteriaceae</taxon>
        <taxon>Agromyces</taxon>
    </lineage>
</organism>
<feature type="DNA-binding region" description="H-T-H motif" evidence="4">
    <location>
        <begin position="34"/>
        <end position="53"/>
    </location>
</feature>
<name>A0ABU0R3S5_9MICO</name>
<proteinExistence type="predicted"/>
<keyword evidence="2 4" id="KW-0238">DNA-binding</keyword>
<dbReference type="InterPro" id="IPR050109">
    <property type="entry name" value="HTH-type_TetR-like_transc_reg"/>
</dbReference>
<comment type="caution">
    <text evidence="6">The sequence shown here is derived from an EMBL/GenBank/DDBJ whole genome shotgun (WGS) entry which is preliminary data.</text>
</comment>
<evidence type="ECO:0000313" key="7">
    <source>
        <dbReference type="Proteomes" id="UP001239083"/>
    </source>
</evidence>
<protein>
    <submittedName>
        <fullName evidence="6">AcrR family transcriptional regulator</fullName>
    </submittedName>
</protein>
<evidence type="ECO:0000259" key="5">
    <source>
        <dbReference type="PROSITE" id="PS50977"/>
    </source>
</evidence>
<evidence type="ECO:0000256" key="3">
    <source>
        <dbReference type="ARBA" id="ARBA00023163"/>
    </source>
</evidence>
<dbReference type="SUPFAM" id="SSF46689">
    <property type="entry name" value="Homeodomain-like"/>
    <property type="match status" value="1"/>
</dbReference>
<dbReference type="Pfam" id="PF00440">
    <property type="entry name" value="TetR_N"/>
    <property type="match status" value="1"/>
</dbReference>
<dbReference type="InterPro" id="IPR009057">
    <property type="entry name" value="Homeodomain-like_sf"/>
</dbReference>
<feature type="domain" description="HTH tetR-type" evidence="5">
    <location>
        <begin position="11"/>
        <end position="71"/>
    </location>
</feature>
<accession>A0ABU0R3S5</accession>
<dbReference type="InterPro" id="IPR001647">
    <property type="entry name" value="HTH_TetR"/>
</dbReference>
<dbReference type="Proteomes" id="UP001239083">
    <property type="component" value="Unassembled WGS sequence"/>
</dbReference>
<reference evidence="6 7" key="1">
    <citation type="submission" date="2023-07" db="EMBL/GenBank/DDBJ databases">
        <title>Comparative genomics of wheat-associated soil bacteria to identify genetic determinants of phenazine resistance.</title>
        <authorList>
            <person name="Mouncey N."/>
        </authorList>
    </citation>
    <scope>NUCLEOTIDE SEQUENCE [LARGE SCALE GENOMIC DNA]</scope>
    <source>
        <strain evidence="6 7">V3I3</strain>
    </source>
</reference>
<dbReference type="PROSITE" id="PS50977">
    <property type="entry name" value="HTH_TETR_2"/>
    <property type="match status" value="1"/>
</dbReference>
<dbReference type="RefSeq" id="WP_307038708.1">
    <property type="nucleotide sequence ID" value="NZ_JAUSYY010000001.1"/>
</dbReference>
<keyword evidence="1" id="KW-0805">Transcription regulation</keyword>
<evidence type="ECO:0000256" key="1">
    <source>
        <dbReference type="ARBA" id="ARBA00023015"/>
    </source>
</evidence>
<dbReference type="PANTHER" id="PTHR30055:SF234">
    <property type="entry name" value="HTH-TYPE TRANSCRIPTIONAL REGULATOR BETI"/>
    <property type="match status" value="1"/>
</dbReference>
<keyword evidence="3" id="KW-0804">Transcription</keyword>
<dbReference type="PRINTS" id="PR00455">
    <property type="entry name" value="HTHTETR"/>
</dbReference>
<dbReference type="EMBL" id="JAUSYY010000001">
    <property type="protein sequence ID" value="MDQ0892726.1"/>
    <property type="molecule type" value="Genomic_DNA"/>
</dbReference>
<dbReference type="PANTHER" id="PTHR30055">
    <property type="entry name" value="HTH-TYPE TRANSCRIPTIONAL REGULATOR RUTR"/>
    <property type="match status" value="1"/>
</dbReference>
<evidence type="ECO:0000256" key="2">
    <source>
        <dbReference type="ARBA" id="ARBA00023125"/>
    </source>
</evidence>
<dbReference type="Gene3D" id="1.10.357.10">
    <property type="entry name" value="Tetracycline Repressor, domain 2"/>
    <property type="match status" value="1"/>
</dbReference>